<evidence type="ECO:0000256" key="4">
    <source>
        <dbReference type="ARBA" id="ARBA00023268"/>
    </source>
</evidence>
<gene>
    <name evidence="10" type="ORF">CSUB01_11977</name>
</gene>
<dbReference type="Pfam" id="PF02801">
    <property type="entry name" value="Ketoacyl-synt_C"/>
    <property type="match status" value="1"/>
</dbReference>
<dbReference type="InterPro" id="IPR020806">
    <property type="entry name" value="PKS_PP-bd"/>
</dbReference>
<dbReference type="PRINTS" id="PR01483">
    <property type="entry name" value="FASYNTHASE"/>
</dbReference>
<dbReference type="Gene3D" id="3.10.129.110">
    <property type="entry name" value="Polyketide synthase dehydratase"/>
    <property type="match status" value="1"/>
</dbReference>
<dbReference type="InterPro" id="IPR049552">
    <property type="entry name" value="PKS_DH_N"/>
</dbReference>
<dbReference type="InterPro" id="IPR003965">
    <property type="entry name" value="Fatty_acid_synthase"/>
</dbReference>
<dbReference type="InterPro" id="IPR014030">
    <property type="entry name" value="Ketoacyl_synth_N"/>
</dbReference>
<dbReference type="NCBIfam" id="TIGR04532">
    <property type="entry name" value="PT_fungal_PKS"/>
    <property type="match status" value="1"/>
</dbReference>
<dbReference type="InterPro" id="IPR030918">
    <property type="entry name" value="PT_fungal_PKS"/>
</dbReference>
<dbReference type="Gene3D" id="3.40.47.10">
    <property type="match status" value="1"/>
</dbReference>
<dbReference type="InterPro" id="IPR036736">
    <property type="entry name" value="ACP-like_sf"/>
</dbReference>
<evidence type="ECO:0000256" key="2">
    <source>
        <dbReference type="ARBA" id="ARBA00022553"/>
    </source>
</evidence>
<accession>A0A066XLZ9</accession>
<organism evidence="10 11">
    <name type="scientific">Colletotrichum sublineola</name>
    <name type="common">Sorghum anthracnose fungus</name>
    <dbReference type="NCBI Taxonomy" id="1173701"/>
    <lineage>
        <taxon>Eukaryota</taxon>
        <taxon>Fungi</taxon>
        <taxon>Dikarya</taxon>
        <taxon>Ascomycota</taxon>
        <taxon>Pezizomycotina</taxon>
        <taxon>Sordariomycetes</taxon>
        <taxon>Hypocreomycetidae</taxon>
        <taxon>Glomerellales</taxon>
        <taxon>Glomerellaceae</taxon>
        <taxon>Colletotrichum</taxon>
        <taxon>Colletotrichum graminicola species complex</taxon>
    </lineage>
</organism>
<dbReference type="InterPro" id="IPR001227">
    <property type="entry name" value="Ac_transferase_dom_sf"/>
</dbReference>
<keyword evidence="4" id="KW-0511">Multifunctional enzyme</keyword>
<dbReference type="OrthoDB" id="329835at2759"/>
<dbReference type="PROSITE" id="PS52019">
    <property type="entry name" value="PKS_MFAS_DH"/>
    <property type="match status" value="1"/>
</dbReference>
<dbReference type="InterPro" id="IPR016036">
    <property type="entry name" value="Malonyl_transacylase_ACP-bd"/>
</dbReference>
<evidence type="ECO:0000259" key="7">
    <source>
        <dbReference type="PROSITE" id="PS50075"/>
    </source>
</evidence>
<dbReference type="EMBL" id="JMSE01000895">
    <property type="protein sequence ID" value="KDN66756.1"/>
    <property type="molecule type" value="Genomic_DNA"/>
</dbReference>
<dbReference type="GO" id="GO:0044550">
    <property type="term" value="P:secondary metabolite biosynthetic process"/>
    <property type="evidence" value="ECO:0007669"/>
    <property type="project" value="TreeGrafter"/>
</dbReference>
<dbReference type="CDD" id="cd00833">
    <property type="entry name" value="PKS"/>
    <property type="match status" value="1"/>
</dbReference>
<sequence length="2217" mass="237955">MSVPKRRVLLFGDYTDPWADAFDYLMLKAASTKWLQRFLDETASIVFAEAQQMNGELRESLTQDNGVCFSSLAEMADAYRGRHDHVGFVDAVMVYVVRAAALLGWARENPEALRSDALGISGGLFNAAALAVARDFDSLYDASLVVAGLVCRHCKLAWTRSRDVEESSPKGGVWGWTVTGISSAELDAALAEFQATMVSFDSLRPPAQAVRLPIWSLPTWSTVIGPPSVLEMCLEQCPRLRTGVGKAPLAIHTLQHNPGWKYSQAELDYIVGRSPLVEAAPCQDFGLWGLPDLGKRHTTWGSLLSDVVEGAFSRPVDVEELVGRLASMLSDSQASIDFGVMGTTSHEAYVVKTLKAKSTQPLTVFRVVTPAESMDAEGPPESHSPPPPGRIAVVGMGGRGPDSHANDSLDQFWNLIRQGQDVARTIPEDRFDADSLFPPHAASSSSSSSPCRSSTDYGCFLRDPGHFDARFFRLSPREATLLDPCSRLFLMAAHAAVEMSGYSDGPTRTVDPARIAVVYGQSNEDGYMTSHHERGCDAYTLQTVQRAFAPGRVAHHFGWEGQTWSVDSACSTSSSILHLATRLLASGEVDMVVAGASNVISSPHGWCALSKSGVLSATGNCKPFRDDADGYCRGEFVGAVVLKRLEDAVAHNDNVLAVIAASGKNQSGNAASITTPDAGAQERLFRRVLRTAGVAPADVSYVEAHGTGTPVGDPCEMTAVSNVLARPGVEDDTHRLAVGAVKANIGHSEAASGIASLIKGVFMFRHQIMPPQVGMPHALHPRLPPLAELGIAIPSAERVFASAPGRPRRILLNNVDAAGGNSCLLLEDPAGLVPQATASSEGPSADHYVVAVSARTQASYRENKRRLVSWLKANPAARLADVAYTTTARRIHHRPFRSAYAVSSVRDLIRSLEADLDLTNDADTRLPGAAVSSTLPGHKSRPVVWIFSGQGSEHVGMGRELYHSSPVFREMVDRCARLCAEHGFPPFVDIIVDAAGRQGEGVEMGSGGDTVVKNHLALVTLELALAAFWRHVGVEPTMVIGHSLGEYAALHVAGVLSLADALHLVGHRARRLLAVCEPGACAMLAVSAAVDAVEAFLASRRGLLPSCTVACINGPSAVVVSGTMADVLTASEELAREGIRSQRLSVPYGYHSSQMDALVPDLERLAAAVTFSPPKVPLASTLLASVVKTSSNTINHSYLARQTRCLVNFSGAVKAAYATLGEGNNAIWLELGPRGVCASLVRSILPSSVREVTVVASTMEHRKTASTWSSVCSCLSDMYANGIDLDWLRLHGPRQGSLKLLSTLPMYAWDVQDYWIRWTEKTSAPSQEGNSAGQDAAGLQTMHYTCAQNVIDKTDTQVTFRSRLAHPALKQIIDGHRVQGVPVCPGSVYCDAALAAASHVLGEQSDTDGLGLALDNISLFRPLTENLVGSDGELFTSATAQQDPKTGTAQAVAVSFKASSGSPSLARQVALGTCTVTRQDPTAIQAVWERNSYYVKSRMDLITQNAKEGRGHWLQPAFFYSLLSRTFEYHNDGFKAITEAFVSPDFQDATAHCVLAEAAPGTRFVSSPYWGEALVHLAGFLANCRPRQPTAADSTICIMHSIGRIERVAALEPGKAYTTYARICTKRDDALYCDVFAFDAAGTMVLSCVDMCFRELSTTVMAQALGTFKGSPVPGDDVLTRDAEPRAVISAPSKSTKPLATCVTGRQDINQAADEPATRGKTVDVADAVIRSIAVETGCHLSRLTDDQDLVDLGVDSIMAIEIVSSVKATTGCDLAPSFLLECHTIGHLRSLLRSRNKASPSNDSGDVDSNRDDLEACKSGSSADSEVLITPDSELDEEDNQFEQDTALQPDASFDAAAAAAAAAAATVKSTGLFTAAIANDEDDNDRNKNNSSNKVRPQARVTLLSKCTNANKQAGQHRLYLMADGFGSVSSYIHLLAHRFPADLYGIDSPYLRCPLQLTPDVSIESIARLMVDALLQHQPHGPFTLGGFSGGGILAYEMTRQLIAAGHEVRGLLIIDMRCPLPLPEQNLKMPSSDRAVPPDIIQNLTNHTFALTSVGWNPDSDTARHLVRFLDTVARYCPPMPPPQLQQACFNVATAIVWCVKGMITHLQRHPDLMRRAAEHGVPLEPFPGFMEDAKLGHLLWSLLNKTPADLGPNGWENYVNDGSGQSDRDILCLSVDANHQEVMQPAYARKTAEAIGKALGFFSDRADGRHGS</sequence>
<dbReference type="GO" id="GO:0031177">
    <property type="term" value="F:phosphopantetheine binding"/>
    <property type="evidence" value="ECO:0007669"/>
    <property type="project" value="InterPro"/>
</dbReference>
<feature type="region of interest" description="Disordered" evidence="6">
    <location>
        <begin position="1796"/>
        <end position="1830"/>
    </location>
</feature>
<dbReference type="SMART" id="SM00823">
    <property type="entry name" value="PKS_PP"/>
    <property type="match status" value="1"/>
</dbReference>
<dbReference type="PANTHER" id="PTHR43775:SF37">
    <property type="entry name" value="SI:DKEY-61P9.11"/>
    <property type="match status" value="1"/>
</dbReference>
<dbReference type="InterPro" id="IPR014031">
    <property type="entry name" value="Ketoacyl_synth_C"/>
</dbReference>
<evidence type="ECO:0000313" key="10">
    <source>
        <dbReference type="EMBL" id="KDN66756.1"/>
    </source>
</evidence>
<dbReference type="HOGENOM" id="CLU_000022_6_4_1"/>
<dbReference type="SMART" id="SM00825">
    <property type="entry name" value="PKS_KS"/>
    <property type="match status" value="1"/>
</dbReference>
<dbReference type="InterPro" id="IPR032088">
    <property type="entry name" value="SAT"/>
</dbReference>
<evidence type="ECO:0000256" key="6">
    <source>
        <dbReference type="SAM" id="MobiDB-lite"/>
    </source>
</evidence>
<evidence type="ECO:0000256" key="5">
    <source>
        <dbReference type="PROSITE-ProRule" id="PRU01363"/>
    </source>
</evidence>
<dbReference type="InterPro" id="IPR014043">
    <property type="entry name" value="Acyl_transferase_dom"/>
</dbReference>
<dbReference type="InterPro" id="IPR050091">
    <property type="entry name" value="PKS_NRPS_Biosynth_Enz"/>
</dbReference>
<dbReference type="InterPro" id="IPR016035">
    <property type="entry name" value="Acyl_Trfase/lysoPLipase"/>
</dbReference>
<dbReference type="Proteomes" id="UP000027238">
    <property type="component" value="Unassembled WGS sequence"/>
</dbReference>
<dbReference type="GO" id="GO:0004312">
    <property type="term" value="F:fatty acid synthase activity"/>
    <property type="evidence" value="ECO:0007669"/>
    <property type="project" value="InterPro"/>
</dbReference>
<dbReference type="Gene3D" id="3.30.70.250">
    <property type="entry name" value="Malonyl-CoA ACP transacylase, ACP-binding"/>
    <property type="match status" value="1"/>
</dbReference>
<dbReference type="eggNOG" id="KOG1202">
    <property type="taxonomic scope" value="Eukaryota"/>
</dbReference>
<dbReference type="OMA" id="SSTDYGC"/>
<feature type="domain" description="Ketosynthase family 3 (KS3)" evidence="8">
    <location>
        <begin position="388"/>
        <end position="828"/>
    </location>
</feature>
<reference evidence="11" key="1">
    <citation type="journal article" date="2014" name="Genome Announc.">
        <title>Draft genome sequence of Colletotrichum sublineola, a destructive pathogen of cultivated sorghum.</title>
        <authorList>
            <person name="Baroncelli R."/>
            <person name="Sanz-Martin J.M."/>
            <person name="Rech G.E."/>
            <person name="Sukno S.A."/>
            <person name="Thon M.R."/>
        </authorList>
    </citation>
    <scope>NUCLEOTIDE SEQUENCE [LARGE SCALE GENOMIC DNA]</scope>
    <source>
        <strain evidence="11">TX430BB</strain>
    </source>
</reference>
<keyword evidence="2" id="KW-0597">Phosphoprotein</keyword>
<dbReference type="SUPFAM" id="SSF52151">
    <property type="entry name" value="FabD/lysophospholipase-like"/>
    <property type="match status" value="1"/>
</dbReference>
<keyword evidence="3" id="KW-0808">Transferase</keyword>
<dbReference type="SUPFAM" id="SSF55048">
    <property type="entry name" value="Probable ACP-binding domain of malonyl-CoA ACP transacylase"/>
    <property type="match status" value="1"/>
</dbReference>
<dbReference type="GO" id="GO:0005835">
    <property type="term" value="C:fatty acid synthase complex"/>
    <property type="evidence" value="ECO:0007669"/>
    <property type="project" value="InterPro"/>
</dbReference>
<keyword evidence="11" id="KW-1185">Reference proteome</keyword>
<dbReference type="SUPFAM" id="SSF47336">
    <property type="entry name" value="ACP-like"/>
    <property type="match status" value="1"/>
</dbReference>
<name>A0A066XLZ9_COLSU</name>
<dbReference type="Pfam" id="PF00550">
    <property type="entry name" value="PP-binding"/>
    <property type="match status" value="1"/>
</dbReference>
<keyword evidence="1" id="KW-0596">Phosphopantetheine</keyword>
<dbReference type="SUPFAM" id="SSF53474">
    <property type="entry name" value="alpha/beta-Hydrolases"/>
    <property type="match status" value="1"/>
</dbReference>
<dbReference type="Pfam" id="PF21089">
    <property type="entry name" value="PKS_DH_N"/>
    <property type="match status" value="1"/>
</dbReference>
<dbReference type="Gene3D" id="3.40.366.10">
    <property type="entry name" value="Malonyl-Coenzyme A Acyl Carrier Protein, domain 2"/>
    <property type="match status" value="1"/>
</dbReference>
<dbReference type="Pfam" id="PF22621">
    <property type="entry name" value="CurL-like_PKS_C"/>
    <property type="match status" value="1"/>
</dbReference>
<evidence type="ECO:0000313" key="11">
    <source>
        <dbReference type="Proteomes" id="UP000027238"/>
    </source>
</evidence>
<dbReference type="InterPro" id="IPR049551">
    <property type="entry name" value="PKS_DH_C"/>
</dbReference>
<dbReference type="Gene3D" id="3.30.70.3290">
    <property type="match status" value="1"/>
</dbReference>
<comment type="caution">
    <text evidence="5">Lacks conserved residue(s) required for the propagation of feature annotation.</text>
</comment>
<feature type="region of interest" description="N-terminal hotdog fold" evidence="5">
    <location>
        <begin position="1343"/>
        <end position="1483"/>
    </location>
</feature>
<dbReference type="Gene3D" id="1.10.1200.10">
    <property type="entry name" value="ACP-like"/>
    <property type="match status" value="1"/>
</dbReference>
<dbReference type="Pfam" id="PF00975">
    <property type="entry name" value="Thioesterase"/>
    <property type="match status" value="1"/>
</dbReference>
<feature type="domain" description="Carrier" evidence="7">
    <location>
        <begin position="1720"/>
        <end position="1797"/>
    </location>
</feature>
<dbReference type="PROSITE" id="PS00012">
    <property type="entry name" value="PHOSPHOPANTETHEINE"/>
    <property type="match status" value="1"/>
</dbReference>
<dbReference type="SMART" id="SM00827">
    <property type="entry name" value="PKS_AT"/>
    <property type="match status" value="1"/>
</dbReference>
<dbReference type="SUPFAM" id="SSF53901">
    <property type="entry name" value="Thiolase-like"/>
    <property type="match status" value="1"/>
</dbReference>
<evidence type="ECO:0000256" key="3">
    <source>
        <dbReference type="ARBA" id="ARBA00022679"/>
    </source>
</evidence>
<dbReference type="GO" id="GO:0006633">
    <property type="term" value="P:fatty acid biosynthetic process"/>
    <property type="evidence" value="ECO:0007669"/>
    <property type="project" value="InterPro"/>
</dbReference>
<dbReference type="InterPro" id="IPR042104">
    <property type="entry name" value="PKS_dehydratase_sf"/>
</dbReference>
<dbReference type="Pfam" id="PF00109">
    <property type="entry name" value="ketoacyl-synt"/>
    <property type="match status" value="1"/>
</dbReference>
<dbReference type="InterPro" id="IPR001031">
    <property type="entry name" value="Thioesterase"/>
</dbReference>
<evidence type="ECO:0000256" key="1">
    <source>
        <dbReference type="ARBA" id="ARBA00022450"/>
    </source>
</evidence>
<evidence type="ECO:0000259" key="9">
    <source>
        <dbReference type="PROSITE" id="PS52019"/>
    </source>
</evidence>
<dbReference type="InterPro" id="IPR009081">
    <property type="entry name" value="PP-bd_ACP"/>
</dbReference>
<proteinExistence type="predicted"/>
<dbReference type="PROSITE" id="PS50075">
    <property type="entry name" value="CARRIER"/>
    <property type="match status" value="1"/>
</dbReference>
<dbReference type="PROSITE" id="PS52004">
    <property type="entry name" value="KS3_2"/>
    <property type="match status" value="1"/>
</dbReference>
<dbReference type="Pfam" id="PF00698">
    <property type="entry name" value="Acyl_transf_1"/>
    <property type="match status" value="1"/>
</dbReference>
<dbReference type="InterPro" id="IPR020841">
    <property type="entry name" value="PKS_Beta-ketoAc_synthase_dom"/>
</dbReference>
<dbReference type="InterPro" id="IPR006162">
    <property type="entry name" value="Ppantetheine_attach_site"/>
</dbReference>
<dbReference type="PANTHER" id="PTHR43775">
    <property type="entry name" value="FATTY ACID SYNTHASE"/>
    <property type="match status" value="1"/>
</dbReference>
<protein>
    <submittedName>
        <fullName evidence="10">Putative conidial yellow pigment biosynthesis polyketide synthase</fullName>
    </submittedName>
</protein>
<feature type="domain" description="PKS/mFAS DH" evidence="9">
    <location>
        <begin position="1343"/>
        <end position="1662"/>
    </location>
</feature>
<dbReference type="Gene3D" id="3.40.50.1820">
    <property type="entry name" value="alpha/beta hydrolase"/>
    <property type="match status" value="1"/>
</dbReference>
<dbReference type="InterPro" id="IPR029058">
    <property type="entry name" value="AB_hydrolase_fold"/>
</dbReference>
<dbReference type="STRING" id="1173701.A0A066XLZ9"/>
<dbReference type="Pfam" id="PF14765">
    <property type="entry name" value="PS-DH"/>
    <property type="match status" value="1"/>
</dbReference>
<evidence type="ECO:0000259" key="8">
    <source>
        <dbReference type="PROSITE" id="PS52004"/>
    </source>
</evidence>
<dbReference type="Pfam" id="PF16073">
    <property type="entry name" value="SAT"/>
    <property type="match status" value="1"/>
</dbReference>
<feature type="region of interest" description="C-terminal hotdog fold" evidence="5">
    <location>
        <begin position="1510"/>
        <end position="1662"/>
    </location>
</feature>
<dbReference type="InterPro" id="IPR049900">
    <property type="entry name" value="PKS_mFAS_DH"/>
</dbReference>
<dbReference type="InterPro" id="IPR016039">
    <property type="entry name" value="Thiolase-like"/>
</dbReference>
<comment type="caution">
    <text evidence="10">The sequence shown here is derived from an EMBL/GenBank/DDBJ whole genome shotgun (WGS) entry which is preliminary data.</text>
</comment>